<dbReference type="SUPFAM" id="SSF51182">
    <property type="entry name" value="RmlC-like cupins"/>
    <property type="match status" value="1"/>
</dbReference>
<feature type="domain" description="Cupin type-1" evidence="3">
    <location>
        <begin position="99"/>
        <end position="255"/>
    </location>
</feature>
<sequence>MEKPKTILLLLLLVLIICHTMHSVLSQKDESRSPASSSEEERRAKEEEWRRREKTAEEERRKRRSREEEEEAEEEEEWEMSPPYPVGPPGGGSGGEEMFMLRDSKRVVSTEAGEMRVVRGFGKWVVEKPLHIGFITMEPRSLFVPQYLDSSLILFVRRGEAKIGLIYGDELGERPLKMGDVYRVPAGSTFYIVNTGEAQRLHIICSIDASEGLGAGFGPFQSFFIGGGKDPVSVLSGFDPQTLSTAFNVSIGELQDIMTRQKSGPIVFADITNGTDAPMVWSNFLKLKEDERLQHLRMVAPNGELDENEGEEEDESKWSWRDLLNPLLGPENRKKEEGKGDKKRTGSAPGAYNLFDRNPSFKNDYGWSIAVEKHEYHPLKKSGIGLYFVNLTAGSMMAPHVNPMATEYGVVLRGSGTIQVVYPNGSSGMNTKVNEGDVFRIPRYFPFCQIASRSGPFEFFGFTTSAHRNRPQFLIGAASVLRTMRGPELATAFGLTEDRFYDLVDAQREAVILPSPAAAPADTTVKTVEEKVDVMEKVPKFIRGLGREMVTDFD</sequence>
<dbReference type="SMART" id="SM00835">
    <property type="entry name" value="Cupin_1"/>
    <property type="match status" value="2"/>
</dbReference>
<feature type="compositionally biased region" description="Acidic residues" evidence="1">
    <location>
        <begin position="68"/>
        <end position="79"/>
    </location>
</feature>
<dbReference type="InterPro" id="IPR014710">
    <property type="entry name" value="RmlC-like_jellyroll"/>
</dbReference>
<feature type="region of interest" description="Disordered" evidence="1">
    <location>
        <begin position="300"/>
        <end position="355"/>
    </location>
</feature>
<dbReference type="PANTHER" id="PTHR31189">
    <property type="entry name" value="OS03G0336100 PROTEIN-RELATED"/>
    <property type="match status" value="1"/>
</dbReference>
<accession>A0AAW1GH47</accession>
<dbReference type="InterPro" id="IPR006045">
    <property type="entry name" value="Cupin_1"/>
</dbReference>
<dbReference type="PANTHER" id="PTHR31189:SF2">
    <property type="entry name" value="RMLC-LIKE CUPINS SUPERFAMILY PROTEIN"/>
    <property type="match status" value="1"/>
</dbReference>
<name>A0AAW1GH47_SAPOF</name>
<protein>
    <recommendedName>
        <fullName evidence="3">Cupin type-1 domain-containing protein</fullName>
    </recommendedName>
</protein>
<dbReference type="Gene3D" id="2.60.120.10">
    <property type="entry name" value="Jelly Rolls"/>
    <property type="match status" value="2"/>
</dbReference>
<comment type="caution">
    <text evidence="4">The sequence shown here is derived from an EMBL/GenBank/DDBJ whole genome shotgun (WGS) entry which is preliminary data.</text>
</comment>
<dbReference type="Proteomes" id="UP001443914">
    <property type="component" value="Unassembled WGS sequence"/>
</dbReference>
<dbReference type="Pfam" id="PF00190">
    <property type="entry name" value="Cupin_1"/>
    <property type="match status" value="2"/>
</dbReference>
<keyword evidence="2" id="KW-0732">Signal</keyword>
<dbReference type="EMBL" id="JBDFQZ010000014">
    <property type="protein sequence ID" value="KAK9664080.1"/>
    <property type="molecule type" value="Genomic_DNA"/>
</dbReference>
<keyword evidence="5" id="KW-1185">Reference proteome</keyword>
<dbReference type="InterPro" id="IPR050253">
    <property type="entry name" value="Seed_Storage-Functional"/>
</dbReference>
<evidence type="ECO:0000256" key="2">
    <source>
        <dbReference type="SAM" id="SignalP"/>
    </source>
</evidence>
<feature type="compositionally biased region" description="Basic and acidic residues" evidence="1">
    <location>
        <begin position="331"/>
        <end position="344"/>
    </location>
</feature>
<dbReference type="CDD" id="cd02244">
    <property type="entry name" value="cupin_7S_vicilin-like_N"/>
    <property type="match status" value="1"/>
</dbReference>
<feature type="domain" description="Cupin type-1" evidence="3">
    <location>
        <begin position="352"/>
        <end position="501"/>
    </location>
</feature>
<feature type="compositionally biased region" description="Basic and acidic residues" evidence="1">
    <location>
        <begin position="39"/>
        <end position="60"/>
    </location>
</feature>
<evidence type="ECO:0000313" key="5">
    <source>
        <dbReference type="Proteomes" id="UP001443914"/>
    </source>
</evidence>
<feature type="signal peptide" evidence="2">
    <location>
        <begin position="1"/>
        <end position="26"/>
    </location>
</feature>
<evidence type="ECO:0000313" key="4">
    <source>
        <dbReference type="EMBL" id="KAK9664080.1"/>
    </source>
</evidence>
<feature type="chain" id="PRO_5043687998" description="Cupin type-1 domain-containing protein" evidence="2">
    <location>
        <begin position="27"/>
        <end position="554"/>
    </location>
</feature>
<reference evidence="4" key="1">
    <citation type="submission" date="2024-03" db="EMBL/GenBank/DDBJ databases">
        <title>WGS assembly of Saponaria officinalis var. Norfolk2.</title>
        <authorList>
            <person name="Jenkins J."/>
            <person name="Shu S."/>
            <person name="Grimwood J."/>
            <person name="Barry K."/>
            <person name="Goodstein D."/>
            <person name="Schmutz J."/>
            <person name="Leebens-Mack J."/>
            <person name="Osbourn A."/>
        </authorList>
    </citation>
    <scope>NUCLEOTIDE SEQUENCE [LARGE SCALE GENOMIC DNA]</scope>
    <source>
        <strain evidence="4">JIC</strain>
    </source>
</reference>
<proteinExistence type="predicted"/>
<dbReference type="AlphaFoldDB" id="A0AAW1GH47"/>
<dbReference type="CDD" id="cd02245">
    <property type="entry name" value="cupin_7S_vicilin-like_C"/>
    <property type="match status" value="1"/>
</dbReference>
<evidence type="ECO:0000256" key="1">
    <source>
        <dbReference type="SAM" id="MobiDB-lite"/>
    </source>
</evidence>
<evidence type="ECO:0000259" key="3">
    <source>
        <dbReference type="SMART" id="SM00835"/>
    </source>
</evidence>
<gene>
    <name evidence="4" type="ORF">RND81_14G018300</name>
</gene>
<feature type="compositionally biased region" description="Acidic residues" evidence="1">
    <location>
        <begin position="304"/>
        <end position="315"/>
    </location>
</feature>
<feature type="region of interest" description="Disordered" evidence="1">
    <location>
        <begin position="25"/>
        <end position="97"/>
    </location>
</feature>
<organism evidence="4 5">
    <name type="scientific">Saponaria officinalis</name>
    <name type="common">Common soapwort</name>
    <name type="synonym">Lychnis saponaria</name>
    <dbReference type="NCBI Taxonomy" id="3572"/>
    <lineage>
        <taxon>Eukaryota</taxon>
        <taxon>Viridiplantae</taxon>
        <taxon>Streptophyta</taxon>
        <taxon>Embryophyta</taxon>
        <taxon>Tracheophyta</taxon>
        <taxon>Spermatophyta</taxon>
        <taxon>Magnoliopsida</taxon>
        <taxon>eudicotyledons</taxon>
        <taxon>Gunneridae</taxon>
        <taxon>Pentapetalae</taxon>
        <taxon>Caryophyllales</taxon>
        <taxon>Caryophyllaceae</taxon>
        <taxon>Caryophylleae</taxon>
        <taxon>Saponaria</taxon>
    </lineage>
</organism>
<dbReference type="InterPro" id="IPR011051">
    <property type="entry name" value="RmlC_Cupin_sf"/>
</dbReference>